<evidence type="ECO:0000313" key="2">
    <source>
        <dbReference type="EMBL" id="RPD90148.1"/>
    </source>
</evidence>
<feature type="transmembrane region" description="Helical" evidence="1">
    <location>
        <begin position="137"/>
        <end position="156"/>
    </location>
</feature>
<proteinExistence type="predicted"/>
<keyword evidence="3" id="KW-1185">Reference proteome</keyword>
<evidence type="ECO:0000256" key="1">
    <source>
        <dbReference type="SAM" id="Phobius"/>
    </source>
</evidence>
<dbReference type="AlphaFoldDB" id="A0A3N4N4K0"/>
<keyword evidence="1" id="KW-0472">Membrane</keyword>
<name>A0A3N4N4K0_9NEIS</name>
<gene>
    <name evidence="2" type="ORF">EGK74_02295</name>
</gene>
<keyword evidence="1" id="KW-0812">Transmembrane</keyword>
<feature type="transmembrane region" description="Helical" evidence="1">
    <location>
        <begin position="22"/>
        <end position="43"/>
    </location>
</feature>
<dbReference type="EMBL" id="RPFL01000004">
    <property type="protein sequence ID" value="RPD90148.1"/>
    <property type="molecule type" value="Genomic_DNA"/>
</dbReference>
<comment type="caution">
    <text evidence="2">The sequence shown here is derived from an EMBL/GenBank/DDBJ whole genome shotgun (WGS) entry which is preliminary data.</text>
</comment>
<dbReference type="Proteomes" id="UP000272412">
    <property type="component" value="Unassembled WGS sequence"/>
</dbReference>
<reference evidence="2 3" key="1">
    <citation type="submission" date="2018-11" db="EMBL/GenBank/DDBJ databases">
        <title>Neisseria weixii sp. nov. isolated from the rectal contents of plateau pika (Ochotona cruzoniae).</title>
        <authorList>
            <person name="Zhang G."/>
        </authorList>
    </citation>
    <scope>NUCLEOTIDE SEQUENCE [LARGE SCALE GENOMIC DNA]</scope>
    <source>
        <strain evidence="2 3">10009</strain>
    </source>
</reference>
<protein>
    <submittedName>
        <fullName evidence="2">Uncharacterized protein</fullName>
    </submittedName>
</protein>
<evidence type="ECO:0000313" key="3">
    <source>
        <dbReference type="Proteomes" id="UP000272412"/>
    </source>
</evidence>
<feature type="transmembrane region" description="Helical" evidence="1">
    <location>
        <begin position="103"/>
        <end position="125"/>
    </location>
</feature>
<feature type="transmembrane region" description="Helical" evidence="1">
    <location>
        <begin position="73"/>
        <end position="91"/>
    </location>
</feature>
<accession>A0A3N4N4K0</accession>
<dbReference type="KEGG" id="nwx:CGZ65_03180"/>
<keyword evidence="1" id="KW-1133">Transmembrane helix</keyword>
<organism evidence="2 3">
    <name type="scientific">Neisseria weixii</name>
    <dbReference type="NCBI Taxonomy" id="1853276"/>
    <lineage>
        <taxon>Bacteria</taxon>
        <taxon>Pseudomonadati</taxon>
        <taxon>Pseudomonadota</taxon>
        <taxon>Betaproteobacteria</taxon>
        <taxon>Neisseriales</taxon>
        <taxon>Neisseriaceae</taxon>
        <taxon>Neisseria</taxon>
    </lineage>
</organism>
<sequence length="162" mass="18263">MLAGVVIVVSSKYKAVSVNLDALFGAFVSPVAIFIFLSMIFFIKFFRQIPWLINHVNFINNYENKIISELRDLILIVLSFLAGVTVFSLLYDPNNQEGSYGVLSSFLFVGLYVAIFNGLISGWFEKFAQEKMKIQPIWLKAILFVCSLVVLIVNITSSNFSN</sequence>
<dbReference type="RefSeq" id="WP_096294794.1">
    <property type="nucleotide sequence ID" value="NZ_CP023429.1"/>
</dbReference>